<evidence type="ECO:0000313" key="5">
    <source>
        <dbReference type="EMBL" id="MBB4136292.1"/>
    </source>
</evidence>
<dbReference type="AlphaFoldDB" id="A0A840EXA2"/>
<dbReference type="InterPro" id="IPR036188">
    <property type="entry name" value="FAD/NAD-bd_sf"/>
</dbReference>
<dbReference type="PRINTS" id="PR00368">
    <property type="entry name" value="FADPNR"/>
</dbReference>
<dbReference type="EMBL" id="JACIFP010000001">
    <property type="protein sequence ID" value="MBB4136292.1"/>
    <property type="molecule type" value="Genomic_DNA"/>
</dbReference>
<evidence type="ECO:0000256" key="3">
    <source>
        <dbReference type="ARBA" id="ARBA00048132"/>
    </source>
</evidence>
<keyword evidence="2" id="KW-0560">Oxidoreductase</keyword>
<feature type="domain" description="FAD/NAD(P)-binding" evidence="4">
    <location>
        <begin position="187"/>
        <end position="289"/>
    </location>
</feature>
<organism evidence="5 6">
    <name type="scientific">Gordonia humi</name>
    <dbReference type="NCBI Taxonomy" id="686429"/>
    <lineage>
        <taxon>Bacteria</taxon>
        <taxon>Bacillati</taxon>
        <taxon>Actinomycetota</taxon>
        <taxon>Actinomycetes</taxon>
        <taxon>Mycobacteriales</taxon>
        <taxon>Gordoniaceae</taxon>
        <taxon>Gordonia</taxon>
    </lineage>
</organism>
<dbReference type="PANTHER" id="PTHR48105">
    <property type="entry name" value="THIOREDOXIN REDUCTASE 1-RELATED-RELATED"/>
    <property type="match status" value="1"/>
</dbReference>
<comment type="catalytic activity">
    <reaction evidence="3">
        <text>[thioredoxin]-dithiol + NADP(+) = [thioredoxin]-disulfide + NADPH + H(+)</text>
        <dbReference type="Rhea" id="RHEA:20345"/>
        <dbReference type="Rhea" id="RHEA-COMP:10698"/>
        <dbReference type="Rhea" id="RHEA-COMP:10700"/>
        <dbReference type="ChEBI" id="CHEBI:15378"/>
        <dbReference type="ChEBI" id="CHEBI:29950"/>
        <dbReference type="ChEBI" id="CHEBI:50058"/>
        <dbReference type="ChEBI" id="CHEBI:57783"/>
        <dbReference type="ChEBI" id="CHEBI:58349"/>
        <dbReference type="EC" id="1.8.1.9"/>
    </reaction>
</comment>
<proteinExistence type="predicted"/>
<dbReference type="SUPFAM" id="SSF51905">
    <property type="entry name" value="FAD/NAD(P)-binding domain"/>
    <property type="match status" value="2"/>
</dbReference>
<dbReference type="InterPro" id="IPR050097">
    <property type="entry name" value="Ferredoxin-NADP_redctase_2"/>
</dbReference>
<gene>
    <name evidence="5" type="ORF">BKA16_002844</name>
</gene>
<feature type="domain" description="FAD/NAD(P)-binding" evidence="4">
    <location>
        <begin position="12"/>
        <end position="146"/>
    </location>
</feature>
<keyword evidence="6" id="KW-1185">Reference proteome</keyword>
<reference evidence="5 6" key="1">
    <citation type="submission" date="2020-08" db="EMBL/GenBank/DDBJ databases">
        <title>Sequencing the genomes of 1000 actinobacteria strains.</title>
        <authorList>
            <person name="Klenk H.-P."/>
        </authorList>
    </citation>
    <scope>NUCLEOTIDE SEQUENCE [LARGE SCALE GENOMIC DNA]</scope>
    <source>
        <strain evidence="5 6">DSM 45298</strain>
    </source>
</reference>
<evidence type="ECO:0000256" key="2">
    <source>
        <dbReference type="ARBA" id="ARBA00023002"/>
    </source>
</evidence>
<protein>
    <submittedName>
        <fullName evidence="5">Thioredoxin reductase</fullName>
    </submittedName>
</protein>
<dbReference type="Gene3D" id="3.50.50.60">
    <property type="entry name" value="FAD/NAD(P)-binding domain"/>
    <property type="match status" value="2"/>
</dbReference>
<sequence length="319" mass="33715">MSNSEYDTEYVDVAVIGGGPAGLSAALVLGRQQRSVALFDDGRYRNSAATESHMYLGSDGASPDDIRTRGRRELAAHTNVSVHAETVAAISRSADSGRFDIVSGHRSTSARAIVVAAGQRDAPSQIPGLAERFGDAVVHCPFCHGFETLGARIAVLSERPTIPVQPAMQALYVRTHFSDDVVLCANGDDVPDALRERLDRHGVAVVDAPVTEVSGIRGDLVVQLDGTDPLRVDVGYHVPRFEIGAEFVHDIGCETDGACILVDSAHRTSVPGVYAAGDIARIRTQDVPLTFISQAVAAGQAAALWCDQDLFAVDAGLTA</sequence>
<dbReference type="PRINTS" id="PR00469">
    <property type="entry name" value="PNDRDTASEII"/>
</dbReference>
<dbReference type="InterPro" id="IPR023753">
    <property type="entry name" value="FAD/NAD-binding_dom"/>
</dbReference>
<evidence type="ECO:0000256" key="1">
    <source>
        <dbReference type="ARBA" id="ARBA00022630"/>
    </source>
</evidence>
<keyword evidence="1" id="KW-0285">Flavoprotein</keyword>
<evidence type="ECO:0000313" key="6">
    <source>
        <dbReference type="Proteomes" id="UP000551501"/>
    </source>
</evidence>
<dbReference type="GO" id="GO:0004791">
    <property type="term" value="F:thioredoxin-disulfide reductase (NADPH) activity"/>
    <property type="evidence" value="ECO:0007669"/>
    <property type="project" value="UniProtKB-EC"/>
</dbReference>
<comment type="caution">
    <text evidence="5">The sequence shown here is derived from an EMBL/GenBank/DDBJ whole genome shotgun (WGS) entry which is preliminary data.</text>
</comment>
<dbReference type="RefSeq" id="WP_183371258.1">
    <property type="nucleotide sequence ID" value="NZ_BAABHL010000016.1"/>
</dbReference>
<dbReference type="Proteomes" id="UP000551501">
    <property type="component" value="Unassembled WGS sequence"/>
</dbReference>
<accession>A0A840EXA2</accession>
<name>A0A840EXA2_9ACTN</name>
<evidence type="ECO:0000259" key="4">
    <source>
        <dbReference type="Pfam" id="PF07992"/>
    </source>
</evidence>
<dbReference type="Pfam" id="PF07992">
    <property type="entry name" value="Pyr_redox_2"/>
    <property type="match status" value="2"/>
</dbReference>